<dbReference type="EMBL" id="AVOT02012091">
    <property type="protein sequence ID" value="MBW0493493.1"/>
    <property type="molecule type" value="Genomic_DNA"/>
</dbReference>
<dbReference type="AlphaFoldDB" id="A0A9Q3H685"/>
<evidence type="ECO:0000259" key="2">
    <source>
        <dbReference type="Pfam" id="PF16297"/>
    </source>
</evidence>
<name>A0A9Q3H685_9BASI</name>
<feature type="compositionally biased region" description="Polar residues" evidence="1">
    <location>
        <begin position="1"/>
        <end position="21"/>
    </location>
</feature>
<feature type="region of interest" description="Disordered" evidence="1">
    <location>
        <begin position="1"/>
        <end position="25"/>
    </location>
</feature>
<organism evidence="3 4">
    <name type="scientific">Austropuccinia psidii MF-1</name>
    <dbReference type="NCBI Taxonomy" id="1389203"/>
    <lineage>
        <taxon>Eukaryota</taxon>
        <taxon>Fungi</taxon>
        <taxon>Dikarya</taxon>
        <taxon>Basidiomycota</taxon>
        <taxon>Pucciniomycotina</taxon>
        <taxon>Pucciniomycetes</taxon>
        <taxon>Pucciniales</taxon>
        <taxon>Sphaerophragmiaceae</taxon>
        <taxon>Austropuccinia</taxon>
    </lineage>
</organism>
<sequence length="134" mass="15603">MANIQDFSYSKASRPQNSLRNPSMKAPDFFDGPQPLKLRSFINSCHLIFHNDQTNFSENRKKVLYATSLITCRAAKWIEPYLSNLTNQDQTYLLNNWALFKSQLFTSFWDPNEVRTAEAELDGLRMKDGAHFYL</sequence>
<dbReference type="Proteomes" id="UP000765509">
    <property type="component" value="Unassembled WGS sequence"/>
</dbReference>
<evidence type="ECO:0000256" key="1">
    <source>
        <dbReference type="SAM" id="MobiDB-lite"/>
    </source>
</evidence>
<feature type="domain" description="DUF4939" evidence="2">
    <location>
        <begin position="13"/>
        <end position="110"/>
    </location>
</feature>
<protein>
    <recommendedName>
        <fullName evidence="2">DUF4939 domain-containing protein</fullName>
    </recommendedName>
</protein>
<evidence type="ECO:0000313" key="4">
    <source>
        <dbReference type="Proteomes" id="UP000765509"/>
    </source>
</evidence>
<reference evidence="3" key="1">
    <citation type="submission" date="2021-03" db="EMBL/GenBank/DDBJ databases">
        <title>Draft genome sequence of rust myrtle Austropuccinia psidii MF-1, a brazilian biotype.</title>
        <authorList>
            <person name="Quecine M.C."/>
            <person name="Pachon D.M.R."/>
            <person name="Bonatelli M.L."/>
            <person name="Correr F.H."/>
            <person name="Franceschini L.M."/>
            <person name="Leite T.F."/>
            <person name="Margarido G.R.A."/>
            <person name="Almeida C.A."/>
            <person name="Ferrarezi J.A."/>
            <person name="Labate C.A."/>
        </authorList>
    </citation>
    <scope>NUCLEOTIDE SEQUENCE</scope>
    <source>
        <strain evidence="3">MF-1</strain>
    </source>
</reference>
<dbReference type="Pfam" id="PF16297">
    <property type="entry name" value="DUF4939"/>
    <property type="match status" value="1"/>
</dbReference>
<dbReference type="InterPro" id="IPR032549">
    <property type="entry name" value="DUF4939"/>
</dbReference>
<comment type="caution">
    <text evidence="3">The sequence shown here is derived from an EMBL/GenBank/DDBJ whole genome shotgun (WGS) entry which is preliminary data.</text>
</comment>
<keyword evidence="4" id="KW-1185">Reference proteome</keyword>
<accession>A0A9Q3H685</accession>
<dbReference type="OrthoDB" id="2447685at2759"/>
<proteinExistence type="predicted"/>
<gene>
    <name evidence="3" type="ORF">O181_033208</name>
</gene>
<evidence type="ECO:0000313" key="3">
    <source>
        <dbReference type="EMBL" id="MBW0493493.1"/>
    </source>
</evidence>